<sequence length="374" mass="42733">MKKVKAEVRNKTRAEKKPDRKLKRDRNEAPSESPYHCFHHVEEIRLFRSRLLSWYDGTKRELPWRTLAATEDDVDVRTYGVWVSEVMLQQTQVATVIDYYKRWMKAGHIIGTLSLFIPPSLSLYLLPIVFLFYRSSRRLLVKPDSAPNSSIPDVENCASTGACNLCLSEDWNSEIGVQNFPRKLVKKAPRVERTLVCVLRQRCGGDGETRYLLTQRPSKGLLAGMWELPSMLLEEGMSEKKHRDLLSAEVKRIVGTAPESLQYVGEVVHIFSHIHQTYVVYSASVCESVEREREQKICWLDQSALQKAAISTGVKKIMKLYYETTSEPQDTKNKKRKLSEAEKEKMSKRAGSATNGGPKQLSLNSFFTSKPKSS</sequence>
<dbReference type="EMBL" id="JAVHJS010000012">
    <property type="protein sequence ID" value="KAK2841472.1"/>
    <property type="molecule type" value="Genomic_DNA"/>
</dbReference>
<keyword evidence="16" id="KW-1185">Reference proteome</keyword>
<comment type="caution">
    <text evidence="15">The sequence shown here is derived from an EMBL/GenBank/DDBJ whole genome shotgun (WGS) entry which is preliminary data.</text>
</comment>
<dbReference type="GO" id="GO:0006298">
    <property type="term" value="P:mismatch repair"/>
    <property type="evidence" value="ECO:0007669"/>
    <property type="project" value="TreeGrafter"/>
</dbReference>
<gene>
    <name evidence="15" type="ORF">Q7C36_013051</name>
</gene>
<evidence type="ECO:0000256" key="2">
    <source>
        <dbReference type="ARBA" id="ARBA00012045"/>
    </source>
</evidence>
<keyword evidence="4" id="KW-0004">4Fe-4S</keyword>
<feature type="compositionally biased region" description="Basic and acidic residues" evidence="13">
    <location>
        <begin position="338"/>
        <end position="347"/>
    </location>
</feature>
<evidence type="ECO:0000256" key="7">
    <source>
        <dbReference type="ARBA" id="ARBA00022801"/>
    </source>
</evidence>
<dbReference type="InterPro" id="IPR011257">
    <property type="entry name" value="DNA_glycosylase"/>
</dbReference>
<feature type="compositionally biased region" description="Basic and acidic residues" evidence="13">
    <location>
        <begin position="1"/>
        <end position="18"/>
    </location>
</feature>
<dbReference type="SUPFAM" id="SSF55811">
    <property type="entry name" value="Nudix"/>
    <property type="match status" value="1"/>
</dbReference>
<dbReference type="Proteomes" id="UP001187315">
    <property type="component" value="Unassembled WGS sequence"/>
</dbReference>
<keyword evidence="10" id="KW-0234">DNA repair</keyword>
<name>A0AA88SQE5_TACVA</name>
<feature type="region of interest" description="Disordered" evidence="13">
    <location>
        <begin position="326"/>
        <end position="374"/>
    </location>
</feature>
<dbReference type="GO" id="GO:0006284">
    <property type="term" value="P:base-excision repair"/>
    <property type="evidence" value="ECO:0007669"/>
    <property type="project" value="UniProtKB-UniRule"/>
</dbReference>
<evidence type="ECO:0000256" key="11">
    <source>
        <dbReference type="ARBA" id="ARBA00023295"/>
    </source>
</evidence>
<dbReference type="InterPro" id="IPR015797">
    <property type="entry name" value="NUDIX_hydrolase-like_dom_sf"/>
</dbReference>
<dbReference type="Gene3D" id="1.10.340.30">
    <property type="entry name" value="Hypothetical protein, domain 2"/>
    <property type="match status" value="1"/>
</dbReference>
<feature type="compositionally biased region" description="Polar residues" evidence="13">
    <location>
        <begin position="352"/>
        <end position="374"/>
    </location>
</feature>
<evidence type="ECO:0000256" key="8">
    <source>
        <dbReference type="ARBA" id="ARBA00023004"/>
    </source>
</evidence>
<dbReference type="GO" id="GO:0000701">
    <property type="term" value="F:purine-specific mismatch base pair DNA N-glycosylase activity"/>
    <property type="evidence" value="ECO:0007669"/>
    <property type="project" value="UniProtKB-EC"/>
</dbReference>
<comment type="catalytic activity">
    <reaction evidence="1 12">
        <text>Hydrolyzes free adenine bases from 7,8-dihydro-8-oxoguanine:adenine mismatched double-stranded DNA, leaving an apurinic site.</text>
        <dbReference type="EC" id="3.2.2.31"/>
    </reaction>
</comment>
<dbReference type="GO" id="GO:0005634">
    <property type="term" value="C:nucleus"/>
    <property type="evidence" value="ECO:0007669"/>
    <property type="project" value="TreeGrafter"/>
</dbReference>
<keyword evidence="7" id="KW-0378">Hydrolase</keyword>
<dbReference type="CDD" id="cd03431">
    <property type="entry name" value="NUDIX_DNA_Glycosylase_C-MutY"/>
    <property type="match status" value="1"/>
</dbReference>
<dbReference type="PANTHER" id="PTHR42944">
    <property type="entry name" value="ADENINE DNA GLYCOSYLASE"/>
    <property type="match status" value="1"/>
</dbReference>
<keyword evidence="12" id="KW-0812">Transmembrane</keyword>
<protein>
    <recommendedName>
        <fullName evidence="3 12">Adenine DNA glycosylase</fullName>
        <ecNumber evidence="2 12">3.2.2.31</ecNumber>
    </recommendedName>
</protein>
<reference evidence="15" key="1">
    <citation type="submission" date="2023-08" db="EMBL/GenBank/DDBJ databases">
        <title>Pelteobagrus vachellii genome.</title>
        <authorList>
            <person name="Liu H."/>
        </authorList>
    </citation>
    <scope>NUCLEOTIDE SEQUENCE</scope>
    <source>
        <strain evidence="15">PRFRI_2022a</strain>
        <tissue evidence="15">Muscle</tissue>
    </source>
</reference>
<dbReference type="InterPro" id="IPR044298">
    <property type="entry name" value="MIG/MutY"/>
</dbReference>
<keyword evidence="9" id="KW-0411">Iron-sulfur</keyword>
<keyword evidence="12" id="KW-1133">Transmembrane helix</keyword>
<evidence type="ECO:0000256" key="9">
    <source>
        <dbReference type="ARBA" id="ARBA00023014"/>
    </source>
</evidence>
<evidence type="ECO:0000256" key="6">
    <source>
        <dbReference type="ARBA" id="ARBA00022763"/>
    </source>
</evidence>
<feature type="transmembrane region" description="Helical" evidence="12">
    <location>
        <begin position="109"/>
        <end position="133"/>
    </location>
</feature>
<accession>A0AA88SQE5</accession>
<keyword evidence="6 12" id="KW-0227">DNA damage</keyword>
<dbReference type="GO" id="GO:0032357">
    <property type="term" value="F:oxidized purine DNA binding"/>
    <property type="evidence" value="ECO:0007669"/>
    <property type="project" value="TreeGrafter"/>
</dbReference>
<dbReference type="InterPro" id="IPR029119">
    <property type="entry name" value="MutY_C"/>
</dbReference>
<comment type="similarity">
    <text evidence="12">Belongs to the Nth/MutY family.</text>
</comment>
<dbReference type="InterPro" id="IPR023170">
    <property type="entry name" value="HhH_base_excis_C"/>
</dbReference>
<keyword evidence="11 12" id="KW-0326">Glycosidase</keyword>
<evidence type="ECO:0000256" key="12">
    <source>
        <dbReference type="RuleBase" id="RU365096"/>
    </source>
</evidence>
<feature type="region of interest" description="Disordered" evidence="13">
    <location>
        <begin position="1"/>
        <end position="31"/>
    </location>
</feature>
<keyword evidence="5" id="KW-0479">Metal-binding</keyword>
<dbReference type="Gene3D" id="1.10.1670.10">
    <property type="entry name" value="Helix-hairpin-Helix base-excision DNA repair enzymes (C-terminal)"/>
    <property type="match status" value="1"/>
</dbReference>
<evidence type="ECO:0000256" key="4">
    <source>
        <dbReference type="ARBA" id="ARBA00022485"/>
    </source>
</evidence>
<evidence type="ECO:0000313" key="15">
    <source>
        <dbReference type="EMBL" id="KAK2841472.1"/>
    </source>
</evidence>
<dbReference type="Gene3D" id="3.90.79.10">
    <property type="entry name" value="Nucleoside Triphosphate Pyrophosphohydrolase"/>
    <property type="match status" value="1"/>
</dbReference>
<dbReference type="InterPro" id="IPR000086">
    <property type="entry name" value="NUDIX_hydrolase_dom"/>
</dbReference>
<dbReference type="Pfam" id="PF14815">
    <property type="entry name" value="NUDIX_4"/>
    <property type="match status" value="1"/>
</dbReference>
<evidence type="ECO:0000256" key="1">
    <source>
        <dbReference type="ARBA" id="ARBA00000843"/>
    </source>
</evidence>
<dbReference type="PROSITE" id="PS51462">
    <property type="entry name" value="NUDIX"/>
    <property type="match status" value="1"/>
</dbReference>
<dbReference type="SUPFAM" id="SSF48150">
    <property type="entry name" value="DNA-glycosylase"/>
    <property type="match status" value="1"/>
</dbReference>
<comment type="function">
    <text evidence="12">Adenine glycosylase active on G-A mispairs.</text>
</comment>
<keyword evidence="12" id="KW-0472">Membrane</keyword>
<evidence type="ECO:0000256" key="13">
    <source>
        <dbReference type="SAM" id="MobiDB-lite"/>
    </source>
</evidence>
<dbReference type="PANTHER" id="PTHR42944:SF1">
    <property type="entry name" value="ADENINE DNA GLYCOSYLASE"/>
    <property type="match status" value="1"/>
</dbReference>
<dbReference type="AlphaFoldDB" id="A0AA88SQE5"/>
<evidence type="ECO:0000256" key="10">
    <source>
        <dbReference type="ARBA" id="ARBA00023204"/>
    </source>
</evidence>
<evidence type="ECO:0000313" key="16">
    <source>
        <dbReference type="Proteomes" id="UP001187315"/>
    </source>
</evidence>
<comment type="cofactor">
    <cofactor evidence="12">
        <name>[4Fe-4S] cluster</name>
        <dbReference type="ChEBI" id="CHEBI:49883"/>
    </cofactor>
    <text evidence="12">Binds 1 [4Fe-4S] cluster.</text>
</comment>
<dbReference type="GO" id="GO:0035485">
    <property type="term" value="F:adenine/guanine mispair binding"/>
    <property type="evidence" value="ECO:0007669"/>
    <property type="project" value="TreeGrafter"/>
</dbReference>
<keyword evidence="8 12" id="KW-0408">Iron</keyword>
<evidence type="ECO:0000256" key="5">
    <source>
        <dbReference type="ARBA" id="ARBA00022723"/>
    </source>
</evidence>
<dbReference type="GO" id="GO:0046872">
    <property type="term" value="F:metal ion binding"/>
    <property type="evidence" value="ECO:0007669"/>
    <property type="project" value="UniProtKB-UniRule"/>
</dbReference>
<organism evidence="15 16">
    <name type="scientific">Tachysurus vachellii</name>
    <name type="common">Darkbarbel catfish</name>
    <name type="synonym">Pelteobagrus vachellii</name>
    <dbReference type="NCBI Taxonomy" id="175792"/>
    <lineage>
        <taxon>Eukaryota</taxon>
        <taxon>Metazoa</taxon>
        <taxon>Chordata</taxon>
        <taxon>Craniata</taxon>
        <taxon>Vertebrata</taxon>
        <taxon>Euteleostomi</taxon>
        <taxon>Actinopterygii</taxon>
        <taxon>Neopterygii</taxon>
        <taxon>Teleostei</taxon>
        <taxon>Ostariophysi</taxon>
        <taxon>Siluriformes</taxon>
        <taxon>Bagridae</taxon>
        <taxon>Tachysurus</taxon>
    </lineage>
</organism>
<feature type="domain" description="Nudix hydrolase" evidence="14">
    <location>
        <begin position="189"/>
        <end position="322"/>
    </location>
</feature>
<evidence type="ECO:0000256" key="3">
    <source>
        <dbReference type="ARBA" id="ARBA00022023"/>
    </source>
</evidence>
<proteinExistence type="inferred from homology"/>
<dbReference type="FunFam" id="3.90.79.10:FF:000026">
    <property type="entry name" value="Adenine DNA glycosylase"/>
    <property type="match status" value="1"/>
</dbReference>
<evidence type="ECO:0000259" key="14">
    <source>
        <dbReference type="PROSITE" id="PS51462"/>
    </source>
</evidence>
<dbReference type="GO" id="GO:0034039">
    <property type="term" value="F:8-oxo-7,8-dihydroguanine DNA N-glycosylase activity"/>
    <property type="evidence" value="ECO:0007669"/>
    <property type="project" value="TreeGrafter"/>
</dbReference>
<dbReference type="EC" id="3.2.2.31" evidence="2 12"/>
<dbReference type="GO" id="GO:0051539">
    <property type="term" value="F:4 iron, 4 sulfur cluster binding"/>
    <property type="evidence" value="ECO:0007669"/>
    <property type="project" value="UniProtKB-UniRule"/>
</dbReference>